<sequence length="181" mass="20789">VKDKRKGSIKIFVILLIITSLVFFIAYLSSLNSKVTNKLEGALWTLPAKLYSRPLELAEGSNINTKNLSKELDLLSYVETREIRNPGEYRLNDKTLEIFLKGFQDQNSGIYRVNIEKKRIKGIKRVDGISLDLIRLEPMAIGGLYPAHMQDRLLLDRSRIPQELIQMILLVEDKSFFDHKG</sequence>
<feature type="non-terminal residue" evidence="3">
    <location>
        <position position="1"/>
    </location>
</feature>
<dbReference type="EMBL" id="UINC01119202">
    <property type="protein sequence ID" value="SVC92852.1"/>
    <property type="molecule type" value="Genomic_DNA"/>
</dbReference>
<keyword evidence="1" id="KW-1133">Transmembrane helix</keyword>
<evidence type="ECO:0000313" key="3">
    <source>
        <dbReference type="EMBL" id="SVC92852.1"/>
    </source>
</evidence>
<name>A0A382R6R3_9ZZZZ</name>
<dbReference type="Gene3D" id="1.10.3810.10">
    <property type="entry name" value="Biosynthetic peptidoglycan transglycosylase-like"/>
    <property type="match status" value="1"/>
</dbReference>
<gene>
    <name evidence="3" type="ORF">METZ01_LOCUS345706</name>
</gene>
<evidence type="ECO:0000256" key="1">
    <source>
        <dbReference type="SAM" id="Phobius"/>
    </source>
</evidence>
<reference evidence="3" key="1">
    <citation type="submission" date="2018-05" db="EMBL/GenBank/DDBJ databases">
        <authorList>
            <person name="Lanie J.A."/>
            <person name="Ng W.-L."/>
            <person name="Kazmierczak K.M."/>
            <person name="Andrzejewski T.M."/>
            <person name="Davidsen T.M."/>
            <person name="Wayne K.J."/>
            <person name="Tettelin H."/>
            <person name="Glass J.I."/>
            <person name="Rusch D."/>
            <person name="Podicherti R."/>
            <person name="Tsui H.-C.T."/>
            <person name="Winkler M.E."/>
        </authorList>
    </citation>
    <scope>NUCLEOTIDE SEQUENCE</scope>
</reference>
<dbReference type="Pfam" id="PF14814">
    <property type="entry name" value="UB2H"/>
    <property type="match status" value="1"/>
</dbReference>
<feature type="transmembrane region" description="Helical" evidence="1">
    <location>
        <begin position="12"/>
        <end position="29"/>
    </location>
</feature>
<protein>
    <recommendedName>
        <fullName evidence="2">Bifunctional transglycosylase second domain-containing protein</fullName>
    </recommendedName>
</protein>
<feature type="domain" description="Bifunctional transglycosylase second" evidence="2">
    <location>
        <begin position="57"/>
        <end position="136"/>
    </location>
</feature>
<organism evidence="3">
    <name type="scientific">marine metagenome</name>
    <dbReference type="NCBI Taxonomy" id="408172"/>
    <lineage>
        <taxon>unclassified sequences</taxon>
        <taxon>metagenomes</taxon>
        <taxon>ecological metagenomes</taxon>
    </lineage>
</organism>
<accession>A0A382R6R3</accession>
<evidence type="ECO:0000259" key="2">
    <source>
        <dbReference type="Pfam" id="PF14814"/>
    </source>
</evidence>
<keyword evidence="1" id="KW-0472">Membrane</keyword>
<dbReference type="Gene3D" id="3.30.2060.10">
    <property type="entry name" value="Penicillin-binding protein 1b domain"/>
    <property type="match status" value="1"/>
</dbReference>
<feature type="non-terminal residue" evidence="3">
    <location>
        <position position="181"/>
    </location>
</feature>
<proteinExistence type="predicted"/>
<dbReference type="InterPro" id="IPR036950">
    <property type="entry name" value="PBP_transglycosylase"/>
</dbReference>
<keyword evidence="1" id="KW-0812">Transmembrane</keyword>
<dbReference type="InterPro" id="IPR028166">
    <property type="entry name" value="UB2H"/>
</dbReference>
<dbReference type="AlphaFoldDB" id="A0A382R6R3"/>